<name>A0ABS6EET9_9CLOT</name>
<feature type="transmembrane region" description="Helical" evidence="6">
    <location>
        <begin position="394"/>
        <end position="414"/>
    </location>
</feature>
<evidence type="ECO:0000313" key="9">
    <source>
        <dbReference type="Proteomes" id="UP000726170"/>
    </source>
</evidence>
<comment type="subcellular location">
    <subcellularLocation>
        <location evidence="1">Cell membrane</location>
        <topology evidence="1">Multi-pass membrane protein</topology>
    </subcellularLocation>
</comment>
<feature type="transmembrane region" description="Helical" evidence="6">
    <location>
        <begin position="28"/>
        <end position="46"/>
    </location>
</feature>
<evidence type="ECO:0000256" key="3">
    <source>
        <dbReference type="ARBA" id="ARBA00022692"/>
    </source>
</evidence>
<organism evidence="8 9">
    <name type="scientific">Clostridium mobile</name>
    <dbReference type="NCBI Taxonomy" id="2841512"/>
    <lineage>
        <taxon>Bacteria</taxon>
        <taxon>Bacillati</taxon>
        <taxon>Bacillota</taxon>
        <taxon>Clostridia</taxon>
        <taxon>Eubacteriales</taxon>
        <taxon>Clostridiaceae</taxon>
        <taxon>Clostridium</taxon>
    </lineage>
</organism>
<feature type="transmembrane region" description="Helical" evidence="6">
    <location>
        <begin position="66"/>
        <end position="86"/>
    </location>
</feature>
<keyword evidence="4 6" id="KW-1133">Transmembrane helix</keyword>
<evidence type="ECO:0000256" key="1">
    <source>
        <dbReference type="ARBA" id="ARBA00004651"/>
    </source>
</evidence>
<dbReference type="PANTHER" id="PTHR23513:SF6">
    <property type="entry name" value="MAJOR FACILITATOR SUPERFAMILY ASSOCIATED DOMAIN-CONTAINING PROTEIN"/>
    <property type="match status" value="1"/>
</dbReference>
<dbReference type="CDD" id="cd06173">
    <property type="entry name" value="MFS_MefA_like"/>
    <property type="match status" value="1"/>
</dbReference>
<dbReference type="EMBL" id="JAHLQF010000001">
    <property type="protein sequence ID" value="MBU5483736.1"/>
    <property type="molecule type" value="Genomic_DNA"/>
</dbReference>
<proteinExistence type="predicted"/>
<dbReference type="PANTHER" id="PTHR23513">
    <property type="entry name" value="INTEGRAL MEMBRANE EFFLUX PROTEIN-RELATED"/>
    <property type="match status" value="1"/>
</dbReference>
<dbReference type="Pfam" id="PF07690">
    <property type="entry name" value="MFS_1"/>
    <property type="match status" value="1"/>
</dbReference>
<evidence type="ECO:0000256" key="6">
    <source>
        <dbReference type="SAM" id="Phobius"/>
    </source>
</evidence>
<evidence type="ECO:0000256" key="4">
    <source>
        <dbReference type="ARBA" id="ARBA00022989"/>
    </source>
</evidence>
<feature type="transmembrane region" description="Helical" evidence="6">
    <location>
        <begin position="278"/>
        <end position="299"/>
    </location>
</feature>
<protein>
    <submittedName>
        <fullName evidence="8">MFS transporter</fullName>
    </submittedName>
</protein>
<dbReference type="PROSITE" id="PS50850">
    <property type="entry name" value="MFS"/>
    <property type="match status" value="1"/>
</dbReference>
<reference evidence="8 9" key="1">
    <citation type="submission" date="2021-06" db="EMBL/GenBank/DDBJ databases">
        <authorList>
            <person name="Sun Q."/>
            <person name="Li D."/>
        </authorList>
    </citation>
    <scope>NUCLEOTIDE SEQUENCE [LARGE SCALE GENOMIC DNA]</scope>
    <source>
        <strain evidence="8 9">MSJ-11</strain>
    </source>
</reference>
<evidence type="ECO:0000256" key="5">
    <source>
        <dbReference type="ARBA" id="ARBA00023136"/>
    </source>
</evidence>
<feature type="transmembrane region" description="Helical" evidence="6">
    <location>
        <begin position="306"/>
        <end position="325"/>
    </location>
</feature>
<feature type="transmembrane region" description="Helical" evidence="6">
    <location>
        <begin position="193"/>
        <end position="210"/>
    </location>
</feature>
<evidence type="ECO:0000313" key="8">
    <source>
        <dbReference type="EMBL" id="MBU5483736.1"/>
    </source>
</evidence>
<dbReference type="InterPro" id="IPR020846">
    <property type="entry name" value="MFS_dom"/>
</dbReference>
<comment type="caution">
    <text evidence="8">The sequence shown here is derived from an EMBL/GenBank/DDBJ whole genome shotgun (WGS) entry which is preliminary data.</text>
</comment>
<keyword evidence="9" id="KW-1185">Reference proteome</keyword>
<sequence length="424" mass="46858">MEKGIETKGEESDLVINLGTEKRLREKLWNINFILLLQGQLVSIFGNTVYDIALRFWILDKTGSTALMGLFMAATVLPEVFISPFAGAFIDRHDRKKILVITDAISGLAIVLIGIAAMTGALKIWMILLVGIIVGICSCFFNPTIDSSIPDIVPKSKLLKANSTFSLMTTGNDIAGYAFGSFLVQIIGAPIVFLFNGISFLFSAATECFIKIPKIEISLEDSSFWEDMKAGINFVKNAKGLKYLYVTISFLNFSASMSMTLTLPWFKMNNQLGISQYGIAMAINTFGMFLGFTSLSILELKKENKFYAFIWSGITTAITMIIFSITLNFHLIAVLFFINGFSIAITNSLIQSSMQNSVPSNMRSKAFAFSRTLSSALMPLGMVIAGVLGERININIVIFADYAMYLVLFIYLSFLSNVKEIINI</sequence>
<dbReference type="Proteomes" id="UP000726170">
    <property type="component" value="Unassembled WGS sequence"/>
</dbReference>
<gene>
    <name evidence="8" type="ORF">KQI86_05290</name>
</gene>
<dbReference type="RefSeq" id="WP_216438091.1">
    <property type="nucleotide sequence ID" value="NZ_JAHLQF010000001.1"/>
</dbReference>
<keyword evidence="2" id="KW-1003">Cell membrane</keyword>
<feature type="transmembrane region" description="Helical" evidence="6">
    <location>
        <begin position="243"/>
        <end position="266"/>
    </location>
</feature>
<keyword evidence="5 6" id="KW-0472">Membrane</keyword>
<accession>A0ABS6EET9</accession>
<feature type="domain" description="Major facilitator superfamily (MFS) profile" evidence="7">
    <location>
        <begin position="32"/>
        <end position="424"/>
    </location>
</feature>
<evidence type="ECO:0000256" key="2">
    <source>
        <dbReference type="ARBA" id="ARBA00022475"/>
    </source>
</evidence>
<feature type="transmembrane region" description="Helical" evidence="6">
    <location>
        <begin position="371"/>
        <end position="388"/>
    </location>
</feature>
<keyword evidence="3 6" id="KW-0812">Transmembrane</keyword>
<feature type="transmembrane region" description="Helical" evidence="6">
    <location>
        <begin position="331"/>
        <end position="350"/>
    </location>
</feature>
<dbReference type="InterPro" id="IPR011701">
    <property type="entry name" value="MFS"/>
</dbReference>
<evidence type="ECO:0000259" key="7">
    <source>
        <dbReference type="PROSITE" id="PS50850"/>
    </source>
</evidence>